<dbReference type="InterPro" id="IPR029063">
    <property type="entry name" value="SAM-dependent_MTases_sf"/>
</dbReference>
<protein>
    <submittedName>
        <fullName evidence="1">Uncharacterized protein</fullName>
    </submittedName>
</protein>
<evidence type="ECO:0000313" key="1">
    <source>
        <dbReference type="EMBL" id="EFZ33948.1"/>
    </source>
</evidence>
<dbReference type="HOGENOM" id="CLU_078454_0_0_9"/>
<dbReference type="AlphaFoldDB" id="E7FSR5"/>
<dbReference type="EMBL" id="ACGS02000047">
    <property type="protein sequence ID" value="EFZ33948.1"/>
    <property type="molecule type" value="Genomic_DNA"/>
</dbReference>
<reference evidence="1 2" key="1">
    <citation type="submission" date="2011-01" db="EMBL/GenBank/DDBJ databases">
        <authorList>
            <person name="Muzny D."/>
            <person name="Qin X."/>
            <person name="Buhay C."/>
            <person name="Dugan-Rocha S."/>
            <person name="Ding Y."/>
            <person name="Chen G."/>
            <person name="Hawes A."/>
            <person name="Holder M."/>
            <person name="Jhangiani S."/>
            <person name="Johnson A."/>
            <person name="Khan Z."/>
            <person name="Li Z."/>
            <person name="Liu W."/>
            <person name="Liu X."/>
            <person name="Perez L."/>
            <person name="Shen H."/>
            <person name="Wang Q."/>
            <person name="Watt J."/>
            <person name="Xi L."/>
            <person name="Xin Y."/>
            <person name="Zhou J."/>
            <person name="Deng J."/>
            <person name="Jiang H."/>
            <person name="Liu Y."/>
            <person name="Qu J."/>
            <person name="Song X.-Z."/>
            <person name="Zhang L."/>
            <person name="Villasana D."/>
            <person name="Johnson A."/>
            <person name="Liu J."/>
            <person name="Liyanage D."/>
            <person name="Lorensuhewa L."/>
            <person name="Robinson T."/>
            <person name="Song A."/>
            <person name="Song B.-B."/>
            <person name="Dinh H."/>
            <person name="Thornton R."/>
            <person name="Coyle M."/>
            <person name="Francisco L."/>
            <person name="Jackson L."/>
            <person name="Javaid M."/>
            <person name="Korchina V."/>
            <person name="Kovar C."/>
            <person name="Mata R."/>
            <person name="Mathew T."/>
            <person name="Ngo R."/>
            <person name="Nguyen L."/>
            <person name="Nguyen N."/>
            <person name="Okwuonu G."/>
            <person name="Ongeri F."/>
            <person name="Pham C."/>
            <person name="Simmons D."/>
            <person name="Wilczek-Boney K."/>
            <person name="Hale W."/>
            <person name="Jakkamsetti A."/>
            <person name="Pham P."/>
            <person name="Ruth R."/>
            <person name="San Lucas F."/>
            <person name="Warren J."/>
            <person name="Zhang J."/>
            <person name="Zhao Z."/>
            <person name="Zhou C."/>
            <person name="Zhu D."/>
            <person name="Lee S."/>
            <person name="Bess C."/>
            <person name="Blankenburg K."/>
            <person name="Forbes L."/>
            <person name="Fu Q."/>
            <person name="Gubbala S."/>
            <person name="Hirani K."/>
            <person name="Jayaseelan J.C."/>
            <person name="Lara F."/>
            <person name="Munidasa M."/>
            <person name="Palculict T."/>
            <person name="Patil S."/>
            <person name="Pu L.-L."/>
            <person name="Saada N."/>
            <person name="Tang L."/>
            <person name="Weissenberger G."/>
            <person name="Zhu Y."/>
            <person name="Hemphill L."/>
            <person name="Shang Y."/>
            <person name="Youmans B."/>
            <person name="Ayvaz T."/>
            <person name="Ross M."/>
            <person name="Santibanez J."/>
            <person name="Aqrawi P."/>
            <person name="Gross S."/>
            <person name="Joshi V."/>
            <person name="Fowler G."/>
            <person name="Nazareth L."/>
            <person name="Reid J."/>
            <person name="Worley K."/>
            <person name="Petrosino J."/>
            <person name="Highlander S."/>
            <person name="Gibbs R."/>
        </authorList>
    </citation>
    <scope>NUCLEOTIDE SEQUENCE [LARGE SCALE GENOMIC DNA]</scope>
    <source>
        <strain evidence="1 2">ATCC 25644</strain>
    </source>
</reference>
<organism evidence="1 2">
    <name type="scientific">Ligilactobacillus ruminis ATCC 25644</name>
    <dbReference type="NCBI Taxonomy" id="525362"/>
    <lineage>
        <taxon>Bacteria</taxon>
        <taxon>Bacillati</taxon>
        <taxon>Bacillota</taxon>
        <taxon>Bacilli</taxon>
        <taxon>Lactobacillales</taxon>
        <taxon>Lactobacillaceae</taxon>
        <taxon>Ligilactobacillus</taxon>
    </lineage>
</organism>
<evidence type="ECO:0000313" key="2">
    <source>
        <dbReference type="Proteomes" id="UP000004099"/>
    </source>
</evidence>
<gene>
    <name evidence="1" type="ORF">HMPREF0542_11942</name>
</gene>
<sequence>MACGDHDLTLQNFDDYTEDEVFAEVTGISEEQFRFLRDGGDYVDAETGETKHFDGHLFDEVVFNNSIQEFLSKKEALSNYFDESVYEDIFDYIPAQKTNQIYTPKSVVKHMVDDLEDNNPGIFDDPNKTFADLYMKSGLYITEIVKRLFRSEKMKQLYPDDGTRIKYILENQVYGFASTRIIYLIATNYIFVFNDEIKRNVLGVHFKERDTAEYAKNGTLEQLVQDEFGGE</sequence>
<proteinExistence type="predicted"/>
<dbReference type="Proteomes" id="UP000004099">
    <property type="component" value="Unassembled WGS sequence"/>
</dbReference>
<dbReference type="SUPFAM" id="SSF53335">
    <property type="entry name" value="S-adenosyl-L-methionine-dependent methyltransferases"/>
    <property type="match status" value="1"/>
</dbReference>
<accession>E7FSR5</accession>
<comment type="caution">
    <text evidence="1">The sequence shown here is derived from an EMBL/GenBank/DDBJ whole genome shotgun (WGS) entry which is preliminary data.</text>
</comment>
<dbReference type="Gene3D" id="3.40.50.150">
    <property type="entry name" value="Vaccinia Virus protein VP39"/>
    <property type="match status" value="1"/>
</dbReference>
<name>E7FSR5_9LACO</name>